<proteinExistence type="predicted"/>
<dbReference type="AlphaFoldDB" id="A0A160MXD6"/>
<accession>A0A160MXD6</accession>
<dbReference type="RefSeq" id="WP_063669998.1">
    <property type="nucleotide sequence ID" value="NZ_CP014841.1"/>
</dbReference>
<gene>
    <name evidence="1" type="ORF">ATSB10_01800</name>
</gene>
<sequence>MPMVRMRLIGSREDADAVINAVHGIEGIEHVEEVDDLMSTMRDDSSSSELVDDSEGHVYCLEVRAPNALRAQAVRSMAEYVGGRRGMAVEFVDEF</sequence>
<keyword evidence="2" id="KW-1185">Reference proteome</keyword>
<reference evidence="1 2" key="1">
    <citation type="submission" date="2016-02" db="EMBL/GenBank/DDBJ databases">
        <title>Complete genome sequencing and analysis of ATSB10, Dyella thiooxydans isolated from rhizosphere soil of sunflower (Helianthus annuus L.).</title>
        <authorList>
            <person name="Lee Y."/>
            <person name="Hwangbo K."/>
            <person name="Chung H."/>
            <person name="Yoo J."/>
            <person name="Kim K.Y."/>
            <person name="Sa T.M."/>
            <person name="Um Y."/>
            <person name="Madhaiyan M."/>
        </authorList>
    </citation>
    <scope>NUCLEOTIDE SEQUENCE [LARGE SCALE GENOMIC DNA]</scope>
    <source>
        <strain evidence="1 2">ATSB10</strain>
    </source>
</reference>
<name>A0A160MXD6_9GAMM</name>
<dbReference type="PATRIC" id="fig|445710.3.peg.178"/>
<evidence type="ECO:0000313" key="1">
    <source>
        <dbReference type="EMBL" id="AND67634.1"/>
    </source>
</evidence>
<dbReference type="OrthoDB" id="6044454at2"/>
<dbReference type="KEGG" id="dtx:ATSB10_01800"/>
<dbReference type="STRING" id="445710.ATSB10_01800"/>
<protein>
    <submittedName>
        <fullName evidence="1">Uncharacterized protein</fullName>
    </submittedName>
</protein>
<dbReference type="EMBL" id="CP014841">
    <property type="protein sequence ID" value="AND67634.1"/>
    <property type="molecule type" value="Genomic_DNA"/>
</dbReference>
<dbReference type="Proteomes" id="UP000077255">
    <property type="component" value="Chromosome"/>
</dbReference>
<organism evidence="1 2">
    <name type="scientific">Dyella thiooxydans</name>
    <dbReference type="NCBI Taxonomy" id="445710"/>
    <lineage>
        <taxon>Bacteria</taxon>
        <taxon>Pseudomonadati</taxon>
        <taxon>Pseudomonadota</taxon>
        <taxon>Gammaproteobacteria</taxon>
        <taxon>Lysobacterales</taxon>
        <taxon>Rhodanobacteraceae</taxon>
        <taxon>Dyella</taxon>
    </lineage>
</organism>
<evidence type="ECO:0000313" key="2">
    <source>
        <dbReference type="Proteomes" id="UP000077255"/>
    </source>
</evidence>